<protein>
    <submittedName>
        <fullName evidence="1">Radical SAM protein</fullName>
    </submittedName>
</protein>
<reference evidence="1 2" key="1">
    <citation type="submission" date="2021-05" db="EMBL/GenBank/DDBJ databases">
        <title>Fusibacter ferrireducens sp. nov., an anaerobic, sulfur- and Fe-reducing bacterium isolated from the mangrove sediment.</title>
        <authorList>
            <person name="Qiu D."/>
        </authorList>
    </citation>
    <scope>NUCLEOTIDE SEQUENCE [LARGE SCALE GENOMIC DNA]</scope>
    <source>
        <strain evidence="1 2">DSM 12116</strain>
    </source>
</reference>
<dbReference type="Proteomes" id="UP000746471">
    <property type="component" value="Unassembled WGS sequence"/>
</dbReference>
<evidence type="ECO:0000313" key="1">
    <source>
        <dbReference type="EMBL" id="MBS7527990.1"/>
    </source>
</evidence>
<comment type="caution">
    <text evidence="1">The sequence shown here is derived from an EMBL/GenBank/DDBJ whole genome shotgun (WGS) entry which is preliminary data.</text>
</comment>
<gene>
    <name evidence="1" type="ORF">KHM83_14995</name>
</gene>
<evidence type="ECO:0000313" key="2">
    <source>
        <dbReference type="Proteomes" id="UP000746471"/>
    </source>
</evidence>
<organism evidence="1 2">
    <name type="scientific">Fusibacter paucivorans</name>
    <dbReference type="NCBI Taxonomy" id="76009"/>
    <lineage>
        <taxon>Bacteria</taxon>
        <taxon>Bacillati</taxon>
        <taxon>Bacillota</taxon>
        <taxon>Clostridia</taxon>
        <taxon>Eubacteriales</taxon>
        <taxon>Eubacteriales Family XII. Incertae Sedis</taxon>
        <taxon>Fusibacter</taxon>
    </lineage>
</organism>
<sequence>MERYSVIEMKNPREMLLLKSRPCHWGLCSFCDYISDNDVNVQENIRMNKKVIKRVTGIHRQLEIINSGSCMELPNETLSDIQAIVTEKAIEKLYFEAHYQYKHELEAFRKRFTVPIVFKTGIETFDDDFRNKVLKKGVYFNAPSEVASHFESICLLVGIQGQTKAMIHRDIEILLKNFKYGCINIFQNNSTPIKADKDLIEWFHNTYGALEKLANIEILWHNTDFGVGGNSHEA</sequence>
<name>A0ABS5PS45_9FIRM</name>
<dbReference type="EMBL" id="JAHBCL010000029">
    <property type="protein sequence ID" value="MBS7527990.1"/>
    <property type="molecule type" value="Genomic_DNA"/>
</dbReference>
<keyword evidence="2" id="KW-1185">Reference proteome</keyword>
<proteinExistence type="predicted"/>
<dbReference type="RefSeq" id="WP_213237886.1">
    <property type="nucleotide sequence ID" value="NZ_JAHBCL010000029.1"/>
</dbReference>
<accession>A0ABS5PS45</accession>